<dbReference type="GO" id="GO:0004497">
    <property type="term" value="F:monooxygenase activity"/>
    <property type="evidence" value="ECO:0007669"/>
    <property type="project" value="InterPro"/>
</dbReference>
<reference evidence="3 4" key="1">
    <citation type="journal article" date="2010" name="J. Bacteriol.">
        <title>Biochemical characterization of a novel indole prenyltransferase from Streptomyces sp. SN-593.</title>
        <authorList>
            <person name="Takahashi S."/>
            <person name="Takagi H."/>
            <person name="Toyoda A."/>
            <person name="Uramoto M."/>
            <person name="Nogawa T."/>
            <person name="Ueki M."/>
            <person name="Sakaki Y."/>
            <person name="Osada H."/>
        </authorList>
    </citation>
    <scope>NUCLEOTIDE SEQUENCE [LARGE SCALE GENOMIC DNA]</scope>
    <source>
        <strain evidence="3 4">SN-593</strain>
    </source>
</reference>
<dbReference type="PANTHER" id="PTHR46696">
    <property type="entry name" value="P450, PUTATIVE (EUROFUNG)-RELATED"/>
    <property type="match status" value="1"/>
</dbReference>
<gene>
    <name evidence="3" type="ORF">RVR_5134</name>
</gene>
<comment type="similarity">
    <text evidence="1">Belongs to the cytochrome P450 family.</text>
</comment>
<dbReference type="GO" id="GO:0016705">
    <property type="term" value="F:oxidoreductase activity, acting on paired donors, with incorporation or reduction of molecular oxygen"/>
    <property type="evidence" value="ECO:0007669"/>
    <property type="project" value="InterPro"/>
</dbReference>
<reference evidence="3 4" key="3">
    <citation type="journal article" date="2011" name="Nat. Chem. Biol.">
        <title>Reveromycin A biosynthesis uses RevG and RevJ for stereospecific spiroacetal formation.</title>
        <authorList>
            <person name="Takahashi S."/>
            <person name="Toyoda A."/>
            <person name="Sekiyama Y."/>
            <person name="Takagi H."/>
            <person name="Nogawa T."/>
            <person name="Uramoto M."/>
            <person name="Suzuki R."/>
            <person name="Koshino H."/>
            <person name="Kumano T."/>
            <person name="Panthee S."/>
            <person name="Dairi T."/>
            <person name="Ishikawa J."/>
            <person name="Ikeda H."/>
            <person name="Sakaki Y."/>
            <person name="Osada H."/>
        </authorList>
    </citation>
    <scope>NUCLEOTIDE SEQUENCE [LARGE SCALE GENOMIC DNA]</scope>
    <source>
        <strain evidence="3 4">SN-593</strain>
    </source>
</reference>
<organism evidence="3 4">
    <name type="scientific">Actinacidiphila reveromycinica</name>
    <dbReference type="NCBI Taxonomy" id="659352"/>
    <lineage>
        <taxon>Bacteria</taxon>
        <taxon>Bacillati</taxon>
        <taxon>Actinomycetota</taxon>
        <taxon>Actinomycetes</taxon>
        <taxon>Kitasatosporales</taxon>
        <taxon>Streptomycetaceae</taxon>
        <taxon>Actinacidiphila</taxon>
    </lineage>
</organism>
<feature type="region of interest" description="Disordered" evidence="2">
    <location>
        <begin position="1"/>
        <end position="36"/>
    </location>
</feature>
<reference evidence="3 4" key="2">
    <citation type="journal article" date="2011" name="J. Antibiot.">
        <title>Furaquinocins I and J: novel polyketide isoprenoid hybrid compounds from Streptomyces reveromyceticus SN-593.</title>
        <authorList>
            <person name="Panthee S."/>
            <person name="Takahashi S."/>
            <person name="Takagi H."/>
            <person name="Nogawa T."/>
            <person name="Oowada E."/>
            <person name="Uramoto M."/>
            <person name="Osada H."/>
        </authorList>
    </citation>
    <scope>NUCLEOTIDE SEQUENCE [LARGE SCALE GENOMIC DNA]</scope>
    <source>
        <strain evidence="3 4">SN-593</strain>
    </source>
</reference>
<dbReference type="PRINTS" id="PR00359">
    <property type="entry name" value="BP450"/>
</dbReference>
<dbReference type="SUPFAM" id="SSF48264">
    <property type="entry name" value="Cytochrome P450"/>
    <property type="match status" value="1"/>
</dbReference>
<protein>
    <submittedName>
        <fullName evidence="3">Putative cytochrome P450</fullName>
    </submittedName>
</protein>
<dbReference type="PANTHER" id="PTHR46696:SF1">
    <property type="entry name" value="CYTOCHROME P450 YJIB-RELATED"/>
    <property type="match status" value="1"/>
</dbReference>
<dbReference type="InterPro" id="IPR036396">
    <property type="entry name" value="Cyt_P450_sf"/>
</dbReference>
<name>A0A7U3UU46_9ACTN</name>
<dbReference type="GO" id="GO:0005506">
    <property type="term" value="F:iron ion binding"/>
    <property type="evidence" value="ECO:0007669"/>
    <property type="project" value="InterPro"/>
</dbReference>
<evidence type="ECO:0000313" key="3">
    <source>
        <dbReference type="EMBL" id="BBA98798.1"/>
    </source>
</evidence>
<dbReference type="Gene3D" id="1.10.630.10">
    <property type="entry name" value="Cytochrome P450"/>
    <property type="match status" value="1"/>
</dbReference>
<feature type="compositionally biased region" description="Gly residues" evidence="2">
    <location>
        <begin position="1"/>
        <end position="10"/>
    </location>
</feature>
<dbReference type="AlphaFoldDB" id="A0A7U3UU46"/>
<sequence>MQGQGQGQGQGPAWDRASAHRQVARVPQPPSPAFDHADPGAYYRALREAYGPVAPVLLDGGVPAWLVLGYHEVQFVAGNPELFGRDPRRWHAWDRVPTGWPLLPHVAHTPSVRFTEGEEHVRRAGAVADVLGEVDPYELRQRAERAADAAVDAFAGAGRAELVAQYAEQVPLHVMAGLFGLHPDETAALERDLAGQYGYGTAAAEPPHPACPAHPGGTAPGPAASAARLRAMLEAVLARARRSPAPGADIPSRLLAHPAGLTDEEVVQDLLTIMAAGRRPTADWIGNTLRLLLTDERFALTLSGGRRSIAQALAEVLWSDPPVQNVIGRWATRDTRLGGRYVRRGDCLVLGLAAANADPRVRPALPGGAVGNHAHLSFSHGAHRCPAPAPQLAEVVATTALEILLDRIPDLVPALAADELPWRPSLWQRGPAALPVTFTPL</sequence>
<keyword evidence="4" id="KW-1185">Reference proteome</keyword>
<reference evidence="3 4" key="4">
    <citation type="journal article" date="2020" name="Sci. Rep.">
        <title>beta-carboline chemical signals induce reveromycin production through a LuxR family regulator in Streptomyces sp. SN-593.</title>
        <authorList>
            <person name="Panthee S."/>
            <person name="Kito N."/>
            <person name="Hayashi T."/>
            <person name="Shimizu T."/>
            <person name="Ishikawa J."/>
            <person name="Hamamoto H."/>
            <person name="Osada H."/>
            <person name="Takahashi S."/>
        </authorList>
    </citation>
    <scope>NUCLEOTIDE SEQUENCE [LARGE SCALE GENOMIC DNA]</scope>
    <source>
        <strain evidence="3 4">SN-593</strain>
    </source>
</reference>
<proteinExistence type="inferred from homology"/>
<evidence type="ECO:0000313" key="4">
    <source>
        <dbReference type="Proteomes" id="UP000595703"/>
    </source>
</evidence>
<dbReference type="GO" id="GO:0020037">
    <property type="term" value="F:heme binding"/>
    <property type="evidence" value="ECO:0007669"/>
    <property type="project" value="InterPro"/>
</dbReference>
<evidence type="ECO:0000256" key="2">
    <source>
        <dbReference type="SAM" id="MobiDB-lite"/>
    </source>
</evidence>
<accession>A0A7U3UU46</accession>
<evidence type="ECO:0000256" key="1">
    <source>
        <dbReference type="ARBA" id="ARBA00010617"/>
    </source>
</evidence>
<dbReference type="InterPro" id="IPR002397">
    <property type="entry name" value="Cyt_P450_B"/>
</dbReference>
<dbReference type="KEGG" id="arev:RVR_5134"/>
<dbReference type="EMBL" id="AP018365">
    <property type="protein sequence ID" value="BBA98798.1"/>
    <property type="molecule type" value="Genomic_DNA"/>
</dbReference>
<dbReference type="Proteomes" id="UP000595703">
    <property type="component" value="Chromosome"/>
</dbReference>